<dbReference type="InterPro" id="IPR005515">
    <property type="entry name" value="VOMI"/>
</dbReference>
<reference evidence="1" key="1">
    <citation type="journal article" date="2019" name="bioRxiv">
        <title>The Genome of the Zebra Mussel, Dreissena polymorpha: A Resource for Invasive Species Research.</title>
        <authorList>
            <person name="McCartney M.A."/>
            <person name="Auch B."/>
            <person name="Kono T."/>
            <person name="Mallez S."/>
            <person name="Zhang Y."/>
            <person name="Obille A."/>
            <person name="Becker A."/>
            <person name="Abrahante J.E."/>
            <person name="Garbe J."/>
            <person name="Badalamenti J.P."/>
            <person name="Herman A."/>
            <person name="Mangelson H."/>
            <person name="Liachko I."/>
            <person name="Sullivan S."/>
            <person name="Sone E.D."/>
            <person name="Koren S."/>
            <person name="Silverstein K.A.T."/>
            <person name="Beckman K.B."/>
            <person name="Gohl D.M."/>
        </authorList>
    </citation>
    <scope>NUCLEOTIDE SEQUENCE</scope>
    <source>
        <strain evidence="1">Duluth1</strain>
        <tissue evidence="1">Whole animal</tissue>
    </source>
</reference>
<dbReference type="PANTHER" id="PTHR18841:SF0">
    <property type="entry name" value="VITELLINE MEMBRANE OUTER LAYER 1 HOMOLOG A-RELATED"/>
    <property type="match status" value="1"/>
</dbReference>
<dbReference type="Pfam" id="PF03762">
    <property type="entry name" value="VOMI"/>
    <property type="match status" value="1"/>
</dbReference>
<gene>
    <name evidence="1" type="ORF">DPMN_160796</name>
</gene>
<protein>
    <submittedName>
        <fullName evidence="1">Uncharacterized protein</fullName>
    </submittedName>
</protein>
<sequence>MARSTDPWSKTGAFLLQSAQRHVVEVLETRNGVAFGTWSEPQFCPSSFYAVRYKLKTEGEQQRGDDTALNGVMLMCENLDGVSGGEITSGVGLWGTWFPWTRCRRDGGGDDTAGNDIQFRCNFFETRTTGEILIAQGGMPWGDWEWSNQRPPNSAICGIQTKIESSQGGGDDTSLADIKMFCCYD</sequence>
<dbReference type="PANTHER" id="PTHR18841">
    <property type="entry name" value="VITELLINE MEMBRANE OUTER LAYER PROTEIN I-RELATED"/>
    <property type="match status" value="1"/>
</dbReference>
<dbReference type="GO" id="GO:0005615">
    <property type="term" value="C:extracellular space"/>
    <property type="evidence" value="ECO:0007669"/>
    <property type="project" value="TreeGrafter"/>
</dbReference>
<dbReference type="EMBL" id="JAIWYP010000008">
    <property type="protein sequence ID" value="KAH3782874.1"/>
    <property type="molecule type" value="Genomic_DNA"/>
</dbReference>
<evidence type="ECO:0000313" key="2">
    <source>
        <dbReference type="Proteomes" id="UP000828390"/>
    </source>
</evidence>
<dbReference type="Proteomes" id="UP000828390">
    <property type="component" value="Unassembled WGS sequence"/>
</dbReference>
<accession>A0A9D4ELG3</accession>
<keyword evidence="2" id="KW-1185">Reference proteome</keyword>
<comment type="caution">
    <text evidence="1">The sequence shown here is derived from an EMBL/GenBank/DDBJ whole genome shotgun (WGS) entry which is preliminary data.</text>
</comment>
<dbReference type="Gene3D" id="2.100.10.20">
    <property type="entry name" value="Vitelline membrane outer layer protein I (VOMI)"/>
    <property type="match status" value="1"/>
</dbReference>
<evidence type="ECO:0000313" key="1">
    <source>
        <dbReference type="EMBL" id="KAH3782874.1"/>
    </source>
</evidence>
<reference evidence="1" key="2">
    <citation type="submission" date="2020-11" db="EMBL/GenBank/DDBJ databases">
        <authorList>
            <person name="McCartney M.A."/>
            <person name="Auch B."/>
            <person name="Kono T."/>
            <person name="Mallez S."/>
            <person name="Becker A."/>
            <person name="Gohl D.M."/>
            <person name="Silverstein K.A.T."/>
            <person name="Koren S."/>
            <person name="Bechman K.B."/>
            <person name="Herman A."/>
            <person name="Abrahante J.E."/>
            <person name="Garbe J."/>
        </authorList>
    </citation>
    <scope>NUCLEOTIDE SEQUENCE</scope>
    <source>
        <strain evidence="1">Duluth1</strain>
        <tissue evidence="1">Whole animal</tissue>
    </source>
</reference>
<organism evidence="1 2">
    <name type="scientific">Dreissena polymorpha</name>
    <name type="common">Zebra mussel</name>
    <name type="synonym">Mytilus polymorpha</name>
    <dbReference type="NCBI Taxonomy" id="45954"/>
    <lineage>
        <taxon>Eukaryota</taxon>
        <taxon>Metazoa</taxon>
        <taxon>Spiralia</taxon>
        <taxon>Lophotrochozoa</taxon>
        <taxon>Mollusca</taxon>
        <taxon>Bivalvia</taxon>
        <taxon>Autobranchia</taxon>
        <taxon>Heteroconchia</taxon>
        <taxon>Euheterodonta</taxon>
        <taxon>Imparidentia</taxon>
        <taxon>Neoheterodontei</taxon>
        <taxon>Myida</taxon>
        <taxon>Dreissenoidea</taxon>
        <taxon>Dreissenidae</taxon>
        <taxon>Dreissena</taxon>
    </lineage>
</organism>
<name>A0A9D4ELG3_DREPO</name>
<dbReference type="AlphaFoldDB" id="A0A9D4ELG3"/>
<dbReference type="InterPro" id="IPR036706">
    <property type="entry name" value="VOMI_sf"/>
</dbReference>
<dbReference type="SUPFAM" id="SSF51092">
    <property type="entry name" value="Vitelline membrane outer protein-I (VMO-I)"/>
    <property type="match status" value="1"/>
</dbReference>
<proteinExistence type="predicted"/>